<evidence type="ECO:0000259" key="2">
    <source>
        <dbReference type="PROSITE" id="PS51737"/>
    </source>
</evidence>
<dbReference type="InterPro" id="IPR036162">
    <property type="entry name" value="Resolvase-like_N_sf"/>
</dbReference>
<dbReference type="GO" id="GO:0003677">
    <property type="term" value="F:DNA binding"/>
    <property type="evidence" value="ECO:0007669"/>
    <property type="project" value="InterPro"/>
</dbReference>
<organism evidence="3 4">
    <name type="scientific">Agathobaculum faecis</name>
    <dbReference type="NCBI Taxonomy" id="2763013"/>
    <lineage>
        <taxon>Bacteria</taxon>
        <taxon>Bacillati</taxon>
        <taxon>Bacillota</taxon>
        <taxon>Clostridia</taxon>
        <taxon>Eubacteriales</taxon>
        <taxon>Butyricicoccaceae</taxon>
        <taxon>Agathobaculum</taxon>
    </lineage>
</organism>
<dbReference type="SUPFAM" id="SSF53041">
    <property type="entry name" value="Resolvase-like"/>
    <property type="match status" value="1"/>
</dbReference>
<dbReference type="GO" id="GO:0000150">
    <property type="term" value="F:DNA strand exchange activity"/>
    <property type="evidence" value="ECO:0007669"/>
    <property type="project" value="InterPro"/>
</dbReference>
<evidence type="ECO:0000313" key="3">
    <source>
        <dbReference type="EMBL" id="MBC5724606.1"/>
    </source>
</evidence>
<dbReference type="PANTHER" id="PTHR30461:SF23">
    <property type="entry name" value="DNA RECOMBINASE-RELATED"/>
    <property type="match status" value="1"/>
</dbReference>
<dbReference type="Gene3D" id="3.90.1750.20">
    <property type="entry name" value="Putative Large Serine Recombinase, Chain B, Domain 2"/>
    <property type="match status" value="1"/>
</dbReference>
<dbReference type="EMBL" id="JACOPL010000003">
    <property type="protein sequence ID" value="MBC5724606.1"/>
    <property type="molecule type" value="Genomic_DNA"/>
</dbReference>
<proteinExistence type="predicted"/>
<dbReference type="Pfam" id="PF07508">
    <property type="entry name" value="Recombinase"/>
    <property type="match status" value="1"/>
</dbReference>
<dbReference type="PROSITE" id="PS51736">
    <property type="entry name" value="RECOMBINASES_3"/>
    <property type="match status" value="1"/>
</dbReference>
<gene>
    <name evidence="3" type="ORF">H8S45_03920</name>
</gene>
<protein>
    <submittedName>
        <fullName evidence="3">Recombinase family protein</fullName>
    </submittedName>
</protein>
<reference evidence="3" key="1">
    <citation type="submission" date="2020-08" db="EMBL/GenBank/DDBJ databases">
        <title>Genome public.</title>
        <authorList>
            <person name="Liu C."/>
            <person name="Sun Q."/>
        </authorList>
    </citation>
    <scope>NUCLEOTIDE SEQUENCE</scope>
    <source>
        <strain evidence="3">NSJ-28</strain>
    </source>
</reference>
<feature type="domain" description="Resolvase/invertase-type recombinase catalytic" evidence="1">
    <location>
        <begin position="7"/>
        <end position="155"/>
    </location>
</feature>
<dbReference type="PROSITE" id="PS51737">
    <property type="entry name" value="RECOMBINASE_DNA_BIND"/>
    <property type="match status" value="1"/>
</dbReference>
<name>A0A923RVX0_9FIRM</name>
<keyword evidence="4" id="KW-1185">Reference proteome</keyword>
<dbReference type="InterPro" id="IPR038109">
    <property type="entry name" value="DNA_bind_recomb_sf"/>
</dbReference>
<dbReference type="Proteomes" id="UP000606499">
    <property type="component" value="Unassembled WGS sequence"/>
</dbReference>
<dbReference type="RefSeq" id="WP_082396958.1">
    <property type="nucleotide sequence ID" value="NZ_JACOPL010000003.1"/>
</dbReference>
<dbReference type="Gene3D" id="3.40.50.1390">
    <property type="entry name" value="Resolvase, N-terminal catalytic domain"/>
    <property type="match status" value="1"/>
</dbReference>
<dbReference type="SMART" id="SM00857">
    <property type="entry name" value="Resolvase"/>
    <property type="match status" value="1"/>
</dbReference>
<dbReference type="PANTHER" id="PTHR30461">
    <property type="entry name" value="DNA-INVERTASE FROM LAMBDOID PROPHAGE"/>
    <property type="match status" value="1"/>
</dbReference>
<accession>A0A923RVX0</accession>
<dbReference type="InterPro" id="IPR006119">
    <property type="entry name" value="Resolv_N"/>
</dbReference>
<evidence type="ECO:0000313" key="4">
    <source>
        <dbReference type="Proteomes" id="UP000606499"/>
    </source>
</evidence>
<evidence type="ECO:0000259" key="1">
    <source>
        <dbReference type="PROSITE" id="PS51736"/>
    </source>
</evidence>
<dbReference type="InterPro" id="IPR050639">
    <property type="entry name" value="SSR_resolvase"/>
</dbReference>
<dbReference type="CDD" id="cd00338">
    <property type="entry name" value="Ser_Recombinase"/>
    <property type="match status" value="1"/>
</dbReference>
<dbReference type="AlphaFoldDB" id="A0A923RVX0"/>
<dbReference type="Pfam" id="PF00239">
    <property type="entry name" value="Resolvase"/>
    <property type="match status" value="1"/>
</dbReference>
<dbReference type="InterPro" id="IPR011109">
    <property type="entry name" value="DNA_bind_recombinase_dom"/>
</dbReference>
<sequence>MTGAKLRVAAYCRVSTSQDDQRNSLENQRRYFAEYIGSQPDWELARVYADEGLSGTAARNRPAFQQMLSAAEEGEIDLILTKEVSRFARNTVDALACTRRLRRYGVGVVFINDGIDTRQNDGEFRLTIMASVAQEESRKTSERVKWGQRRSMENGVVFGCNNIYGFSLLHGRLTVKEDEAEVIRLVYRKFLNEGKGTFVIARELSESGVEPPRAKGKPWSSTMVLRLLRNEKYCGDLLQKKSYTPDFLDHKKQVNRGEEEQIYLRDHHEPIVPRAVFEQAQQELARRAPAGAQGRRCVRRYWCSGKLICAACGRRFVPRRRRRAGGEVYRYWVCAARGRHGPRHTDGRETPDGCDMRMMPHQALCTCMDVVVERLGLDVGRLIRETAELVEQAEDGGVPVALERLRERRQRVLQRRGDALDAWLGHSITKEELDSLRARYDAALARLDGQERTLEAQWQAARTGDGRTALRAFLETEALRCEAVYGELLEQMRIGEGGVLVRLRGLAVTFRLQYAPPRRGAGLRPEDIRCTLLPDT</sequence>
<feature type="domain" description="Recombinase" evidence="2">
    <location>
        <begin position="163"/>
        <end position="290"/>
    </location>
</feature>
<comment type="caution">
    <text evidence="3">The sequence shown here is derived from an EMBL/GenBank/DDBJ whole genome shotgun (WGS) entry which is preliminary data.</text>
</comment>